<name>A0ACC0C2C6_CATRO</name>
<evidence type="ECO:0000313" key="1">
    <source>
        <dbReference type="EMBL" id="KAI5679044.1"/>
    </source>
</evidence>
<dbReference type="Proteomes" id="UP001060085">
    <property type="component" value="Linkage Group LG02"/>
</dbReference>
<accession>A0ACC0C2C6</accession>
<gene>
    <name evidence="1" type="ORF">M9H77_09994</name>
</gene>
<dbReference type="EMBL" id="CM044702">
    <property type="protein sequence ID" value="KAI5679044.1"/>
    <property type="molecule type" value="Genomic_DNA"/>
</dbReference>
<comment type="caution">
    <text evidence="1">The sequence shown here is derived from an EMBL/GenBank/DDBJ whole genome shotgun (WGS) entry which is preliminary data.</text>
</comment>
<organism evidence="1 2">
    <name type="scientific">Catharanthus roseus</name>
    <name type="common">Madagascar periwinkle</name>
    <name type="synonym">Vinca rosea</name>
    <dbReference type="NCBI Taxonomy" id="4058"/>
    <lineage>
        <taxon>Eukaryota</taxon>
        <taxon>Viridiplantae</taxon>
        <taxon>Streptophyta</taxon>
        <taxon>Embryophyta</taxon>
        <taxon>Tracheophyta</taxon>
        <taxon>Spermatophyta</taxon>
        <taxon>Magnoliopsida</taxon>
        <taxon>eudicotyledons</taxon>
        <taxon>Gunneridae</taxon>
        <taxon>Pentapetalae</taxon>
        <taxon>asterids</taxon>
        <taxon>lamiids</taxon>
        <taxon>Gentianales</taxon>
        <taxon>Apocynaceae</taxon>
        <taxon>Rauvolfioideae</taxon>
        <taxon>Vinceae</taxon>
        <taxon>Catharanthinae</taxon>
        <taxon>Catharanthus</taxon>
    </lineage>
</organism>
<evidence type="ECO:0000313" key="2">
    <source>
        <dbReference type="Proteomes" id="UP001060085"/>
    </source>
</evidence>
<protein>
    <submittedName>
        <fullName evidence="1">Uncharacterized protein</fullName>
    </submittedName>
</protein>
<reference evidence="2" key="1">
    <citation type="journal article" date="2023" name="Nat. Plants">
        <title>Single-cell RNA sequencing provides a high-resolution roadmap for understanding the multicellular compartmentation of specialized metabolism.</title>
        <authorList>
            <person name="Sun S."/>
            <person name="Shen X."/>
            <person name="Li Y."/>
            <person name="Li Y."/>
            <person name="Wang S."/>
            <person name="Li R."/>
            <person name="Zhang H."/>
            <person name="Shen G."/>
            <person name="Guo B."/>
            <person name="Wei J."/>
            <person name="Xu J."/>
            <person name="St-Pierre B."/>
            <person name="Chen S."/>
            <person name="Sun C."/>
        </authorList>
    </citation>
    <scope>NUCLEOTIDE SEQUENCE [LARGE SCALE GENOMIC DNA]</scope>
</reference>
<sequence>MAMVTLNATSNADIPKALAYKTSSNLREASFSSYLNGAEETFILQLAESNQSLIKTPQISTYLVSKKKVEENEIDVFNAEKYFNEEVGDESPRIVNNSSPILVQKKEEDHHLPVELYPVNLQTRPGTPSIRSESSLNSRTALLHNIPGNHQPRKTNKAKTRKGFLSALGCHCSCGDKNSVDIDDHIGKNSSKKIGKISKSPKDVSQESPWMREDLQNRKQKDFRFPSSNPKIRTEVVVLEDDTRRNSLEVFGSPIGNRKGKKSISLDRSINMLAWDAIVPPKVEGIEVSAKSGHDSDSDASSDLFEIESFSTNPTQANNYAPSEVSIDWSVVTASAADFSALSDTEEVLDLALNGKRTTIKDNPRRRPSILSGCTSHKAVNVAGDIRKINEKSSPGRHQKTDFLMPMTRFHAENDVSRFDKRNGRFSYDTGLLPCSQPSWAAQVLHNH</sequence>
<keyword evidence="2" id="KW-1185">Reference proteome</keyword>
<proteinExistence type="predicted"/>